<feature type="transmembrane region" description="Helical" evidence="7">
    <location>
        <begin position="102"/>
        <end position="128"/>
    </location>
</feature>
<name>A0A2N0ZIR9_9BACI</name>
<evidence type="ECO:0000256" key="5">
    <source>
        <dbReference type="ARBA" id="ARBA00022989"/>
    </source>
</evidence>
<dbReference type="Pfam" id="PF06808">
    <property type="entry name" value="DctM"/>
    <property type="match status" value="1"/>
</dbReference>
<dbReference type="AlphaFoldDB" id="A0A2N0ZIR9"/>
<feature type="transmembrane region" description="Helical" evidence="7">
    <location>
        <begin position="279"/>
        <end position="300"/>
    </location>
</feature>
<feature type="transmembrane region" description="Helical" evidence="7">
    <location>
        <begin position="6"/>
        <end position="39"/>
    </location>
</feature>
<dbReference type="RefSeq" id="WP_066197916.1">
    <property type="nucleotide sequence ID" value="NZ_PISD01000016.1"/>
</dbReference>
<sequence length="434" mass="47183">MSVEIIGLLGILLMFILMFLKVPIAISMVVPAIFGIIYLKGWNTLAAAVETITWDHSFSYTLSTIPMFVLMGELLYICGISTELFNTFRLWLSRLKDGLGMATIGSSAVFAAASGSSLANTATMGVIASKEMLNAGYNKSLTGGTIVAGGTLGVLIPPSTLFILYGMMTEQSIGQLLVAGIIPGIMLMGLYMLTVYIAVMIKPDLAPVINAKVTWKERFVSLKSTIWILLLFAIVIGGMYIGWFNPTEAAGIGAFCTFIIALLRKKLTVQLFIQALSSTLKTTGFLFAIIIMAFILNYFLTITRLPMVLADILNGLSLPPFLLFAIIILMYILLGMVMDALAMVVVTLPIILPLIHLMGLDLIWFGVIIVLVMEMAMITPPVGMNCFVLKGAAPDLSLEQIFKGAALFILPIIVLIVILYLFPNIALYLPSNMY</sequence>
<reference evidence="9 10" key="1">
    <citation type="journal article" date="2010" name="Int. J. Syst. Evol. Microbiol.">
        <title>Bacillus horneckiae sp. nov., isolated from a spacecraft-assembly clean room.</title>
        <authorList>
            <person name="Vaishampayan P."/>
            <person name="Probst A."/>
            <person name="Krishnamurthi S."/>
            <person name="Ghosh S."/>
            <person name="Osman S."/>
            <person name="McDowall A."/>
            <person name="Ruckmani A."/>
            <person name="Mayilraj S."/>
            <person name="Venkateswaran K."/>
        </authorList>
    </citation>
    <scope>NUCLEOTIDE SEQUENCE [LARGE SCALE GENOMIC DNA]</scope>
    <source>
        <strain evidence="10">1PO1SC</strain>
    </source>
</reference>
<feature type="transmembrane region" description="Helical" evidence="7">
    <location>
        <begin position="249"/>
        <end position="267"/>
    </location>
</feature>
<dbReference type="EMBL" id="PISD01000016">
    <property type="protein sequence ID" value="PKG29419.1"/>
    <property type="molecule type" value="Genomic_DNA"/>
</dbReference>
<proteinExistence type="predicted"/>
<feature type="transmembrane region" description="Helical" evidence="7">
    <location>
        <begin position="363"/>
        <end position="389"/>
    </location>
</feature>
<dbReference type="InterPro" id="IPR010656">
    <property type="entry name" value="DctM"/>
</dbReference>
<organism evidence="9 10">
    <name type="scientific">Cytobacillus horneckiae</name>
    <dbReference type="NCBI Taxonomy" id="549687"/>
    <lineage>
        <taxon>Bacteria</taxon>
        <taxon>Bacillati</taxon>
        <taxon>Bacillota</taxon>
        <taxon>Bacilli</taxon>
        <taxon>Bacillales</taxon>
        <taxon>Bacillaceae</taxon>
        <taxon>Cytobacillus</taxon>
    </lineage>
</organism>
<evidence type="ECO:0000256" key="2">
    <source>
        <dbReference type="ARBA" id="ARBA00022475"/>
    </source>
</evidence>
<accession>A0A2N0ZIR9</accession>
<feature type="transmembrane region" description="Helical" evidence="7">
    <location>
        <begin position="140"/>
        <end position="165"/>
    </location>
</feature>
<dbReference type="Proteomes" id="UP000233343">
    <property type="component" value="Unassembled WGS sequence"/>
</dbReference>
<dbReference type="PANTHER" id="PTHR33362:SF5">
    <property type="entry name" value="C4-DICARBOXYLATE TRAP TRANSPORTER LARGE PERMEASE PROTEIN DCTM"/>
    <property type="match status" value="1"/>
</dbReference>
<dbReference type="PIRSF" id="PIRSF006066">
    <property type="entry name" value="HI0050"/>
    <property type="match status" value="1"/>
</dbReference>
<keyword evidence="6 7" id="KW-0472">Membrane</keyword>
<feature type="transmembrane region" description="Helical" evidence="7">
    <location>
        <begin position="401"/>
        <end position="422"/>
    </location>
</feature>
<dbReference type="GO" id="GO:0022857">
    <property type="term" value="F:transmembrane transporter activity"/>
    <property type="evidence" value="ECO:0007669"/>
    <property type="project" value="TreeGrafter"/>
</dbReference>
<evidence type="ECO:0000259" key="8">
    <source>
        <dbReference type="Pfam" id="PF06808"/>
    </source>
</evidence>
<gene>
    <name evidence="9" type="ORF">CWS20_09110</name>
</gene>
<feature type="transmembrane region" description="Helical" evidence="7">
    <location>
        <begin position="340"/>
        <end position="357"/>
    </location>
</feature>
<dbReference type="PANTHER" id="PTHR33362">
    <property type="entry name" value="SIALIC ACID TRAP TRANSPORTER PERMEASE PROTEIN SIAT-RELATED"/>
    <property type="match status" value="1"/>
</dbReference>
<evidence type="ECO:0000256" key="1">
    <source>
        <dbReference type="ARBA" id="ARBA00004429"/>
    </source>
</evidence>
<dbReference type="InterPro" id="IPR004681">
    <property type="entry name" value="TRAP_DctM"/>
</dbReference>
<dbReference type="NCBIfam" id="TIGR00786">
    <property type="entry name" value="dctM"/>
    <property type="match status" value="1"/>
</dbReference>
<evidence type="ECO:0000313" key="10">
    <source>
        <dbReference type="Proteomes" id="UP000233343"/>
    </source>
</evidence>
<evidence type="ECO:0000256" key="6">
    <source>
        <dbReference type="ARBA" id="ARBA00023136"/>
    </source>
</evidence>
<feature type="domain" description="TRAP C4-dicarboxylate transport system permease DctM subunit" evidence="8">
    <location>
        <begin position="12"/>
        <end position="425"/>
    </location>
</feature>
<evidence type="ECO:0000313" key="9">
    <source>
        <dbReference type="EMBL" id="PKG29419.1"/>
    </source>
</evidence>
<evidence type="ECO:0000256" key="4">
    <source>
        <dbReference type="ARBA" id="ARBA00022692"/>
    </source>
</evidence>
<feature type="transmembrane region" description="Helical" evidence="7">
    <location>
        <begin position="220"/>
        <end position="243"/>
    </location>
</feature>
<keyword evidence="4 7" id="KW-0812">Transmembrane</keyword>
<comment type="subcellular location">
    <subcellularLocation>
        <location evidence="1">Cell inner membrane</location>
        <topology evidence="1">Multi-pass membrane protein</topology>
    </subcellularLocation>
</comment>
<evidence type="ECO:0000256" key="3">
    <source>
        <dbReference type="ARBA" id="ARBA00022519"/>
    </source>
</evidence>
<feature type="transmembrane region" description="Helical" evidence="7">
    <location>
        <begin position="177"/>
        <end position="199"/>
    </location>
</feature>
<protein>
    <submittedName>
        <fullName evidence="9">TRAP transporter large permease</fullName>
    </submittedName>
</protein>
<keyword evidence="10" id="KW-1185">Reference proteome</keyword>
<comment type="caution">
    <text evidence="9">The sequence shown here is derived from an EMBL/GenBank/DDBJ whole genome shotgun (WGS) entry which is preliminary data.</text>
</comment>
<dbReference type="GO" id="GO:0005886">
    <property type="term" value="C:plasma membrane"/>
    <property type="evidence" value="ECO:0007669"/>
    <property type="project" value="UniProtKB-SubCell"/>
</dbReference>
<keyword evidence="3" id="KW-0997">Cell inner membrane</keyword>
<evidence type="ECO:0000256" key="7">
    <source>
        <dbReference type="SAM" id="Phobius"/>
    </source>
</evidence>
<feature type="transmembrane region" description="Helical" evidence="7">
    <location>
        <begin position="60"/>
        <end position="82"/>
    </location>
</feature>
<keyword evidence="2" id="KW-1003">Cell membrane</keyword>
<keyword evidence="5 7" id="KW-1133">Transmembrane helix</keyword>